<organism evidence="1 2">
    <name type="scientific">Tenacibaculum jejuense</name>
    <dbReference type="NCBI Taxonomy" id="584609"/>
    <lineage>
        <taxon>Bacteria</taxon>
        <taxon>Pseudomonadati</taxon>
        <taxon>Bacteroidota</taxon>
        <taxon>Flavobacteriia</taxon>
        <taxon>Flavobacteriales</taxon>
        <taxon>Flavobacteriaceae</taxon>
        <taxon>Tenacibaculum</taxon>
    </lineage>
</organism>
<accession>A0A238UER9</accession>
<reference evidence="1 2" key="1">
    <citation type="submission" date="2017-07" db="EMBL/GenBank/DDBJ databases">
        <authorList>
            <person name="Sun Z.S."/>
            <person name="Albrecht U."/>
            <person name="Echele G."/>
            <person name="Lee C.C."/>
        </authorList>
    </citation>
    <scope>NUCLEOTIDE SEQUENCE [LARGE SCALE GENOMIC DNA]</scope>
    <source>
        <strain evidence="2">type strain: KCTC 22618</strain>
    </source>
</reference>
<name>A0A238UER9_9FLAO</name>
<dbReference type="AlphaFoldDB" id="A0A238UER9"/>
<evidence type="ECO:0000313" key="2">
    <source>
        <dbReference type="Proteomes" id="UP000215214"/>
    </source>
</evidence>
<sequence length="51" mass="6196">MFVFLYFRSPKLSVNQFFTRYFDNMSGGFREGKTVEHNKLRAKIVFYALFF</sequence>
<evidence type="ECO:0000313" key="1">
    <source>
        <dbReference type="EMBL" id="SNR17078.1"/>
    </source>
</evidence>
<dbReference type="Proteomes" id="UP000215214">
    <property type="component" value="Chromosome TJEJU"/>
</dbReference>
<keyword evidence="2" id="KW-1185">Reference proteome</keyword>
<protein>
    <submittedName>
        <fullName evidence="1">Uncharacterized protein</fullName>
    </submittedName>
</protein>
<gene>
    <name evidence="1" type="ORF">TJEJU_3434</name>
</gene>
<dbReference type="KEGG" id="tje:TJEJU_3434"/>
<proteinExistence type="predicted"/>
<dbReference type="EMBL" id="LT899436">
    <property type="protein sequence ID" value="SNR17078.1"/>
    <property type="molecule type" value="Genomic_DNA"/>
</dbReference>